<feature type="signal peptide" evidence="1">
    <location>
        <begin position="1"/>
        <end position="27"/>
    </location>
</feature>
<dbReference type="InParanoid" id="K2SCZ5"/>
<name>K2SCZ5_MACPH</name>
<dbReference type="HOGENOM" id="CLU_1008565_0_0_1"/>
<feature type="chain" id="PRO_5003864441" evidence="1">
    <location>
        <begin position="28"/>
        <end position="276"/>
    </location>
</feature>
<proteinExistence type="predicted"/>
<keyword evidence="1" id="KW-0732">Signal</keyword>
<evidence type="ECO:0000313" key="3">
    <source>
        <dbReference type="Proteomes" id="UP000007129"/>
    </source>
</evidence>
<organism evidence="2 3">
    <name type="scientific">Macrophomina phaseolina (strain MS6)</name>
    <name type="common">Charcoal rot fungus</name>
    <dbReference type="NCBI Taxonomy" id="1126212"/>
    <lineage>
        <taxon>Eukaryota</taxon>
        <taxon>Fungi</taxon>
        <taxon>Dikarya</taxon>
        <taxon>Ascomycota</taxon>
        <taxon>Pezizomycotina</taxon>
        <taxon>Dothideomycetes</taxon>
        <taxon>Dothideomycetes incertae sedis</taxon>
        <taxon>Botryosphaeriales</taxon>
        <taxon>Botryosphaeriaceae</taxon>
        <taxon>Macrophomina</taxon>
    </lineage>
</organism>
<comment type="caution">
    <text evidence="2">The sequence shown here is derived from an EMBL/GenBank/DDBJ whole genome shotgun (WGS) entry which is preliminary data.</text>
</comment>
<gene>
    <name evidence="2" type="ORF">MPH_02402</name>
</gene>
<evidence type="ECO:0000313" key="2">
    <source>
        <dbReference type="EMBL" id="EKG20284.1"/>
    </source>
</evidence>
<sequence>MALPPLPRHARALLGALLAAQLPCARVGHVCTPPTHPGDLPPPQILHPLRLLRHERVVLEHGLPHARHPLHREDGLLRGRCVGHVRPLLHAHPHLALGPRRQADAAERAPRVDAALPRPLRRARRLPHPLDLGLHVQHGRQRRRWRRPQPHVVLVQHRPLPPPQAHLGRLARPHRRLDHHGHEPRATRLPALDGHDRRACLVASGNRPAGRGLVCFSDQGCRGGFAEYAVEGLKKWEEGGVVGRAGRASLGFPPSPLLGYGLHALVHRNRMSREER</sequence>
<protein>
    <submittedName>
        <fullName evidence="2">Uncharacterized protein</fullName>
    </submittedName>
</protein>
<dbReference type="AlphaFoldDB" id="K2SCZ5"/>
<accession>K2SCZ5</accession>
<dbReference type="EMBL" id="AHHD01000090">
    <property type="protein sequence ID" value="EKG20284.1"/>
    <property type="molecule type" value="Genomic_DNA"/>
</dbReference>
<dbReference type="Proteomes" id="UP000007129">
    <property type="component" value="Unassembled WGS sequence"/>
</dbReference>
<reference evidence="2 3" key="1">
    <citation type="journal article" date="2012" name="BMC Genomics">
        <title>Tools to kill: Genome of one of the most destructive plant pathogenic fungi Macrophomina phaseolina.</title>
        <authorList>
            <person name="Islam M.S."/>
            <person name="Haque M.S."/>
            <person name="Islam M.M."/>
            <person name="Emdad E.M."/>
            <person name="Halim A."/>
            <person name="Hossen Q.M.M."/>
            <person name="Hossain M.Z."/>
            <person name="Ahmed B."/>
            <person name="Rahim S."/>
            <person name="Rahman M.S."/>
            <person name="Alam M.M."/>
            <person name="Hou S."/>
            <person name="Wan X."/>
            <person name="Saito J.A."/>
            <person name="Alam M."/>
        </authorList>
    </citation>
    <scope>NUCLEOTIDE SEQUENCE [LARGE SCALE GENOMIC DNA]</scope>
    <source>
        <strain evidence="2 3">MS6</strain>
    </source>
</reference>
<evidence type="ECO:0000256" key="1">
    <source>
        <dbReference type="SAM" id="SignalP"/>
    </source>
</evidence>
<dbReference type="VEuPathDB" id="FungiDB:MPH_02402"/>